<gene>
    <name evidence="4" type="ORF">ACEZDE_04555</name>
</gene>
<dbReference type="SUPFAM" id="SSF53613">
    <property type="entry name" value="Ribokinase-like"/>
    <property type="match status" value="1"/>
</dbReference>
<dbReference type="EMBL" id="JBHFAB010000003">
    <property type="protein sequence ID" value="MFC1415915.1"/>
    <property type="molecule type" value="Genomic_DNA"/>
</dbReference>
<sequence>MAAEPSVPSVPGLLVVGDLVTDVVALHATPLTADTDTAAGIALRPGGSAANTAAWAARAVDGGSERVTLLSRVGEDSADWHRDALERVGVRPCLRVDRERPTAVVIVLVNAAGERTFVTDRGASGALGPADWDDALLDRVGRLHLSGYLLFGAPGRALAAQAVVRAAARGIAVSVDPASVGFLREHGPSRFLDLLGGVELLLPNLDEARELTGVTDPEDAARALSARCHCVVALKLGAAGALVADHGTLLGAVPGLPTAPLDSTGAGDAFAGGLLAARLAGADWLEAAAAGCRAGAHAVGLVGGRPPAR</sequence>
<dbReference type="RefSeq" id="WP_380532519.1">
    <property type="nucleotide sequence ID" value="NZ_JBHFAB010000003.1"/>
</dbReference>
<reference evidence="4 5" key="1">
    <citation type="submission" date="2024-09" db="EMBL/GenBank/DDBJ databases">
        <authorList>
            <person name="Lee S.D."/>
        </authorList>
    </citation>
    <scope>NUCLEOTIDE SEQUENCE [LARGE SCALE GENOMIC DNA]</scope>
    <source>
        <strain evidence="4 5">N8-3</strain>
    </source>
</reference>
<dbReference type="Pfam" id="PF00294">
    <property type="entry name" value="PfkB"/>
    <property type="match status" value="1"/>
</dbReference>
<protein>
    <submittedName>
        <fullName evidence="4">Carbohydrate kinase family protein</fullName>
        <ecNumber evidence="4">2.7.1.-</ecNumber>
    </submittedName>
</protein>
<dbReference type="InterPro" id="IPR011611">
    <property type="entry name" value="PfkB_dom"/>
</dbReference>
<proteinExistence type="predicted"/>
<keyword evidence="2 4" id="KW-0418">Kinase</keyword>
<accession>A0ABV6VQ99</accession>
<feature type="domain" description="Carbohydrate kinase PfkB" evidence="3">
    <location>
        <begin position="13"/>
        <end position="306"/>
    </location>
</feature>
<dbReference type="EC" id="2.7.1.-" evidence="4"/>
<comment type="caution">
    <text evidence="4">The sequence shown here is derived from an EMBL/GenBank/DDBJ whole genome shotgun (WGS) entry which is preliminary data.</text>
</comment>
<dbReference type="PANTHER" id="PTHR10584:SF167">
    <property type="entry name" value="PFKB DOMAIN PROTEIN"/>
    <property type="match status" value="1"/>
</dbReference>
<dbReference type="InterPro" id="IPR002173">
    <property type="entry name" value="Carboh/pur_kinase_PfkB_CS"/>
</dbReference>
<dbReference type="GO" id="GO:0016301">
    <property type="term" value="F:kinase activity"/>
    <property type="evidence" value="ECO:0007669"/>
    <property type="project" value="UniProtKB-KW"/>
</dbReference>
<organism evidence="4 5">
    <name type="scientific">Streptacidiphilus cavernicola</name>
    <dbReference type="NCBI Taxonomy" id="3342716"/>
    <lineage>
        <taxon>Bacteria</taxon>
        <taxon>Bacillati</taxon>
        <taxon>Actinomycetota</taxon>
        <taxon>Actinomycetes</taxon>
        <taxon>Kitasatosporales</taxon>
        <taxon>Streptomycetaceae</taxon>
        <taxon>Streptacidiphilus</taxon>
    </lineage>
</organism>
<dbReference type="Proteomes" id="UP001592531">
    <property type="component" value="Unassembled WGS sequence"/>
</dbReference>
<name>A0ABV6VQ99_9ACTN</name>
<dbReference type="InterPro" id="IPR029056">
    <property type="entry name" value="Ribokinase-like"/>
</dbReference>
<evidence type="ECO:0000256" key="1">
    <source>
        <dbReference type="ARBA" id="ARBA00022679"/>
    </source>
</evidence>
<dbReference type="PROSITE" id="PS00584">
    <property type="entry name" value="PFKB_KINASES_2"/>
    <property type="match status" value="1"/>
</dbReference>
<dbReference type="Gene3D" id="3.40.1190.20">
    <property type="match status" value="1"/>
</dbReference>
<evidence type="ECO:0000313" key="4">
    <source>
        <dbReference type="EMBL" id="MFC1415915.1"/>
    </source>
</evidence>
<keyword evidence="5" id="KW-1185">Reference proteome</keyword>
<dbReference type="PANTHER" id="PTHR10584">
    <property type="entry name" value="SUGAR KINASE"/>
    <property type="match status" value="1"/>
</dbReference>
<evidence type="ECO:0000259" key="3">
    <source>
        <dbReference type="Pfam" id="PF00294"/>
    </source>
</evidence>
<evidence type="ECO:0000313" key="5">
    <source>
        <dbReference type="Proteomes" id="UP001592531"/>
    </source>
</evidence>
<keyword evidence="1 4" id="KW-0808">Transferase</keyword>
<evidence type="ECO:0000256" key="2">
    <source>
        <dbReference type="ARBA" id="ARBA00022777"/>
    </source>
</evidence>